<organism evidence="2 3">
    <name type="scientific">Lupinus albus</name>
    <name type="common">White lupine</name>
    <name type="synonym">Lupinus termis</name>
    <dbReference type="NCBI Taxonomy" id="3870"/>
    <lineage>
        <taxon>Eukaryota</taxon>
        <taxon>Viridiplantae</taxon>
        <taxon>Streptophyta</taxon>
        <taxon>Embryophyta</taxon>
        <taxon>Tracheophyta</taxon>
        <taxon>Spermatophyta</taxon>
        <taxon>Magnoliopsida</taxon>
        <taxon>eudicotyledons</taxon>
        <taxon>Gunneridae</taxon>
        <taxon>Pentapetalae</taxon>
        <taxon>rosids</taxon>
        <taxon>fabids</taxon>
        <taxon>Fabales</taxon>
        <taxon>Fabaceae</taxon>
        <taxon>Papilionoideae</taxon>
        <taxon>50 kb inversion clade</taxon>
        <taxon>genistoids sensu lato</taxon>
        <taxon>core genistoids</taxon>
        <taxon>Genisteae</taxon>
        <taxon>Lupinus</taxon>
    </lineage>
</organism>
<accession>A0A6A4PQN9</accession>
<dbReference type="Pfam" id="PF07727">
    <property type="entry name" value="RVT_2"/>
    <property type="match status" value="1"/>
</dbReference>
<dbReference type="GO" id="GO:0003964">
    <property type="term" value="F:RNA-directed DNA polymerase activity"/>
    <property type="evidence" value="ECO:0007669"/>
    <property type="project" value="UniProtKB-KW"/>
</dbReference>
<dbReference type="InterPro" id="IPR043502">
    <property type="entry name" value="DNA/RNA_pol_sf"/>
</dbReference>
<keyword evidence="2" id="KW-0548">Nucleotidyltransferase</keyword>
<evidence type="ECO:0000259" key="1">
    <source>
        <dbReference type="Pfam" id="PF07727"/>
    </source>
</evidence>
<dbReference type="OrthoDB" id="1436818at2759"/>
<feature type="domain" description="Reverse transcriptase Ty1/copia-type" evidence="1">
    <location>
        <begin position="6"/>
        <end position="108"/>
    </location>
</feature>
<dbReference type="InterPro" id="IPR013103">
    <property type="entry name" value="RVT_2"/>
</dbReference>
<dbReference type="AlphaFoldDB" id="A0A6A4PQN9"/>
<dbReference type="EMBL" id="WOCE01000011">
    <property type="protein sequence ID" value="KAE9603853.1"/>
    <property type="molecule type" value="Genomic_DNA"/>
</dbReference>
<evidence type="ECO:0000313" key="3">
    <source>
        <dbReference type="Proteomes" id="UP000447434"/>
    </source>
</evidence>
<name>A0A6A4PQN9_LUPAL</name>
<dbReference type="Proteomes" id="UP000447434">
    <property type="component" value="Chromosome 11"/>
</dbReference>
<evidence type="ECO:0000313" key="2">
    <source>
        <dbReference type="EMBL" id="KAE9603853.1"/>
    </source>
</evidence>
<keyword evidence="2" id="KW-0808">Transferase</keyword>
<sequence>MIGQGYYRSQFDDCIYFQKIPDGSFIYLLLYVDDMLIVSRDKSLIRKLKTQLNNEFEMKELGAAKKILGMEIHRDRQADKLFLSQQKYIEKVLERFSMNDCKPVSTPLSAHFKLSSDLCPHIEEEMEHMSHFPYASAVGSLMYAMVCTGPNLAYAASMVS</sequence>
<keyword evidence="3" id="KW-1185">Reference proteome</keyword>
<gene>
    <name evidence="2" type="ORF">Lalb_Chr11g0065201</name>
</gene>
<reference evidence="3" key="1">
    <citation type="journal article" date="2020" name="Nat. Commun.">
        <title>Genome sequence of the cluster root forming white lupin.</title>
        <authorList>
            <person name="Hufnagel B."/>
            <person name="Marques A."/>
            <person name="Soriano A."/>
            <person name="Marques L."/>
            <person name="Divol F."/>
            <person name="Doumas P."/>
            <person name="Sallet E."/>
            <person name="Mancinotti D."/>
            <person name="Carrere S."/>
            <person name="Marande W."/>
            <person name="Arribat S."/>
            <person name="Keller J."/>
            <person name="Huneau C."/>
            <person name="Blein T."/>
            <person name="Aime D."/>
            <person name="Laguerre M."/>
            <person name="Taylor J."/>
            <person name="Schubert V."/>
            <person name="Nelson M."/>
            <person name="Geu-Flores F."/>
            <person name="Crespi M."/>
            <person name="Gallardo-Guerrero K."/>
            <person name="Delaux P.-M."/>
            <person name="Salse J."/>
            <person name="Berges H."/>
            <person name="Guyot R."/>
            <person name="Gouzy J."/>
            <person name="Peret B."/>
        </authorList>
    </citation>
    <scope>NUCLEOTIDE SEQUENCE [LARGE SCALE GENOMIC DNA]</scope>
    <source>
        <strain evidence="3">cv. Amiga</strain>
    </source>
</reference>
<proteinExistence type="predicted"/>
<keyword evidence="2" id="KW-0695">RNA-directed DNA polymerase</keyword>
<comment type="caution">
    <text evidence="2">The sequence shown here is derived from an EMBL/GenBank/DDBJ whole genome shotgun (WGS) entry which is preliminary data.</text>
</comment>
<protein>
    <submittedName>
        <fullName evidence="2">Putative RNA-directed DNA polymerase</fullName>
    </submittedName>
</protein>
<dbReference type="SUPFAM" id="SSF56672">
    <property type="entry name" value="DNA/RNA polymerases"/>
    <property type="match status" value="1"/>
</dbReference>